<dbReference type="Proteomes" id="UP001328107">
    <property type="component" value="Unassembled WGS sequence"/>
</dbReference>
<keyword evidence="2" id="KW-0378">Hydrolase</keyword>
<evidence type="ECO:0000256" key="1">
    <source>
        <dbReference type="ARBA" id="ARBA00022741"/>
    </source>
</evidence>
<dbReference type="PANTHER" id="PTHR43788:SF16">
    <property type="entry name" value="HELICASE WITH ZINC FINGER 2"/>
    <property type="match status" value="1"/>
</dbReference>
<sequence length="298" mass="33551">IGAGIADLSISSSIPRPVIYRYIDVIQSSAALLEAIHFELFMPDRSDLRFLAVPFATVPSDTIQGDFFRVPDADLLSDPSFAVKLGKMEYPVVWEAKGIEKIEFATRTNEDKLACILKKKINCASLPRRAASCSASRRDYVLKTLVTLSHKDRVVAYEAFTRSSEDDCEDEKKILSFLKLNADDPDLLEVLETLGGYSSKMNANGKSKEKETTRPRFDPRSEYLKRIYGVRTSSQRSGHVVSRVRALSASEAERIEDRLGGFVTYREKGDLKLMSCSVSVRASDPAHLEERTRKKWER</sequence>
<dbReference type="GO" id="GO:0005524">
    <property type="term" value="F:ATP binding"/>
    <property type="evidence" value="ECO:0007669"/>
    <property type="project" value="UniProtKB-KW"/>
</dbReference>
<dbReference type="GO" id="GO:0043139">
    <property type="term" value="F:5'-3' DNA helicase activity"/>
    <property type="evidence" value="ECO:0007669"/>
    <property type="project" value="TreeGrafter"/>
</dbReference>
<evidence type="ECO:0000313" key="6">
    <source>
        <dbReference type="Proteomes" id="UP001328107"/>
    </source>
</evidence>
<keyword evidence="6" id="KW-1185">Reference proteome</keyword>
<dbReference type="PANTHER" id="PTHR43788">
    <property type="entry name" value="DNA2/NAM7 HELICASE FAMILY MEMBER"/>
    <property type="match status" value="1"/>
</dbReference>
<accession>A0AAN5CUB4</accession>
<reference evidence="6" key="1">
    <citation type="submission" date="2022-10" db="EMBL/GenBank/DDBJ databases">
        <title>Genome assembly of Pristionchus species.</title>
        <authorList>
            <person name="Yoshida K."/>
            <person name="Sommer R.J."/>
        </authorList>
    </citation>
    <scope>NUCLEOTIDE SEQUENCE [LARGE SCALE GENOMIC DNA]</scope>
    <source>
        <strain evidence="6">RS5460</strain>
    </source>
</reference>
<keyword evidence="3" id="KW-0347">Helicase</keyword>
<dbReference type="EMBL" id="BTRK01000004">
    <property type="protein sequence ID" value="GMR50197.1"/>
    <property type="molecule type" value="Genomic_DNA"/>
</dbReference>
<gene>
    <name evidence="5" type="ORF">PMAYCL1PPCAC_20392</name>
</gene>
<dbReference type="AlphaFoldDB" id="A0AAN5CUB4"/>
<comment type="caution">
    <text evidence="5">The sequence shown here is derived from an EMBL/GenBank/DDBJ whole genome shotgun (WGS) entry which is preliminary data.</text>
</comment>
<proteinExistence type="predicted"/>
<protein>
    <submittedName>
        <fullName evidence="5">Uncharacterized protein</fullName>
    </submittedName>
</protein>
<dbReference type="InterPro" id="IPR050534">
    <property type="entry name" value="Coronavir_polyprotein_1ab"/>
</dbReference>
<keyword evidence="4" id="KW-0067">ATP-binding</keyword>
<dbReference type="GO" id="GO:0016787">
    <property type="term" value="F:hydrolase activity"/>
    <property type="evidence" value="ECO:0007669"/>
    <property type="project" value="UniProtKB-KW"/>
</dbReference>
<evidence type="ECO:0000313" key="5">
    <source>
        <dbReference type="EMBL" id="GMR50197.1"/>
    </source>
</evidence>
<evidence type="ECO:0000256" key="2">
    <source>
        <dbReference type="ARBA" id="ARBA00022801"/>
    </source>
</evidence>
<evidence type="ECO:0000256" key="3">
    <source>
        <dbReference type="ARBA" id="ARBA00022806"/>
    </source>
</evidence>
<organism evidence="5 6">
    <name type="scientific">Pristionchus mayeri</name>
    <dbReference type="NCBI Taxonomy" id="1317129"/>
    <lineage>
        <taxon>Eukaryota</taxon>
        <taxon>Metazoa</taxon>
        <taxon>Ecdysozoa</taxon>
        <taxon>Nematoda</taxon>
        <taxon>Chromadorea</taxon>
        <taxon>Rhabditida</taxon>
        <taxon>Rhabditina</taxon>
        <taxon>Diplogasteromorpha</taxon>
        <taxon>Diplogasteroidea</taxon>
        <taxon>Neodiplogasteridae</taxon>
        <taxon>Pristionchus</taxon>
    </lineage>
</organism>
<evidence type="ECO:0000256" key="4">
    <source>
        <dbReference type="ARBA" id="ARBA00022840"/>
    </source>
</evidence>
<feature type="non-terminal residue" evidence="5">
    <location>
        <position position="1"/>
    </location>
</feature>
<keyword evidence="1" id="KW-0547">Nucleotide-binding</keyword>
<name>A0AAN5CUB4_9BILA</name>